<keyword evidence="1" id="KW-1133">Transmembrane helix</keyword>
<sequence>MRIQGMHQLAAGVLTVAVPVATWGLIGRQDEQGVPPSQLDRAVQPPDIPAGVETALGIGGLVLAVASAALLVRATRRGSFDGRWWQVLAPLVAAGLLAGAGWRVVTAGVIGANIGAGLILVVGTPLVAGLVLWAIGRGVWLARPSGGGGLGSGFTPGSTAGSGA</sequence>
<feature type="transmembrane region" description="Helical" evidence="1">
    <location>
        <begin position="48"/>
        <end position="72"/>
    </location>
</feature>
<dbReference type="EMBL" id="JBHSFH010000007">
    <property type="protein sequence ID" value="MFC4495773.1"/>
    <property type="molecule type" value="Genomic_DNA"/>
</dbReference>
<dbReference type="RefSeq" id="WP_386449118.1">
    <property type="nucleotide sequence ID" value="NZ_JBHSFH010000007.1"/>
</dbReference>
<name>A0ABV9A783_9ACTN</name>
<evidence type="ECO:0008006" key="4">
    <source>
        <dbReference type="Google" id="ProtNLM"/>
    </source>
</evidence>
<gene>
    <name evidence="2" type="ORF">ACFPA8_16715</name>
</gene>
<feature type="transmembrane region" description="Helical" evidence="1">
    <location>
        <begin position="84"/>
        <end position="102"/>
    </location>
</feature>
<protein>
    <recommendedName>
        <fullName evidence="4">Integral membrane protein</fullName>
    </recommendedName>
</protein>
<dbReference type="Proteomes" id="UP001595997">
    <property type="component" value="Unassembled WGS sequence"/>
</dbReference>
<evidence type="ECO:0000313" key="2">
    <source>
        <dbReference type="EMBL" id="MFC4495773.1"/>
    </source>
</evidence>
<keyword evidence="1" id="KW-0812">Transmembrane</keyword>
<reference evidence="3" key="1">
    <citation type="journal article" date="2019" name="Int. J. Syst. Evol. Microbiol.">
        <title>The Global Catalogue of Microorganisms (GCM) 10K type strain sequencing project: providing services to taxonomists for standard genome sequencing and annotation.</title>
        <authorList>
            <consortium name="The Broad Institute Genomics Platform"/>
            <consortium name="The Broad Institute Genome Sequencing Center for Infectious Disease"/>
            <person name="Wu L."/>
            <person name="Ma J."/>
        </authorList>
    </citation>
    <scope>NUCLEOTIDE SEQUENCE [LARGE SCALE GENOMIC DNA]</scope>
    <source>
        <strain evidence="3">CGMCC 4.7357</strain>
    </source>
</reference>
<evidence type="ECO:0000313" key="3">
    <source>
        <dbReference type="Proteomes" id="UP001595997"/>
    </source>
</evidence>
<comment type="caution">
    <text evidence="2">The sequence shown here is derived from an EMBL/GenBank/DDBJ whole genome shotgun (WGS) entry which is preliminary data.</text>
</comment>
<keyword evidence="1" id="KW-0472">Membrane</keyword>
<organism evidence="2 3">
    <name type="scientific">Streptomyces ovatisporus</name>
    <dbReference type="NCBI Taxonomy" id="1128682"/>
    <lineage>
        <taxon>Bacteria</taxon>
        <taxon>Bacillati</taxon>
        <taxon>Actinomycetota</taxon>
        <taxon>Actinomycetes</taxon>
        <taxon>Kitasatosporales</taxon>
        <taxon>Streptomycetaceae</taxon>
        <taxon>Streptomyces</taxon>
    </lineage>
</organism>
<accession>A0ABV9A783</accession>
<proteinExistence type="predicted"/>
<evidence type="ECO:0000256" key="1">
    <source>
        <dbReference type="SAM" id="Phobius"/>
    </source>
</evidence>
<feature type="transmembrane region" description="Helical" evidence="1">
    <location>
        <begin position="114"/>
        <end position="135"/>
    </location>
</feature>
<keyword evidence="3" id="KW-1185">Reference proteome</keyword>